<name>A0A0P1E4S1_9RHOB</name>
<reference evidence="3" key="1">
    <citation type="submission" date="2015-09" db="EMBL/GenBank/DDBJ databases">
        <authorList>
            <person name="Rodrigo-Torres L."/>
            <person name="Arahal D.R."/>
        </authorList>
    </citation>
    <scope>NUCLEOTIDE SEQUENCE [LARGE SCALE GENOMIC DNA]</scope>
    <source>
        <strain evidence="3">CECT 4293</strain>
    </source>
</reference>
<feature type="transmembrane region" description="Helical" evidence="1">
    <location>
        <begin position="77"/>
        <end position="97"/>
    </location>
</feature>
<gene>
    <name evidence="2" type="ORF">RUM4293_01130</name>
</gene>
<keyword evidence="1" id="KW-0472">Membrane</keyword>
<proteinExistence type="predicted"/>
<dbReference type="Pfam" id="PF20403">
    <property type="entry name" value="DUF6693"/>
    <property type="match status" value="1"/>
</dbReference>
<dbReference type="Proteomes" id="UP000050786">
    <property type="component" value="Unassembled WGS sequence"/>
</dbReference>
<keyword evidence="3" id="KW-1185">Reference proteome</keyword>
<keyword evidence="1" id="KW-0812">Transmembrane</keyword>
<keyword evidence="1" id="KW-1133">Transmembrane helix</keyword>
<dbReference type="EMBL" id="CYPS01000017">
    <property type="protein sequence ID" value="CUH42242.1"/>
    <property type="molecule type" value="Genomic_DNA"/>
</dbReference>
<feature type="transmembrane region" description="Helical" evidence="1">
    <location>
        <begin position="21"/>
        <end position="43"/>
    </location>
</feature>
<accession>A0A0P1E4S1</accession>
<organism evidence="2 3">
    <name type="scientific">Ruegeria atlantica</name>
    <dbReference type="NCBI Taxonomy" id="81569"/>
    <lineage>
        <taxon>Bacteria</taxon>
        <taxon>Pseudomonadati</taxon>
        <taxon>Pseudomonadota</taxon>
        <taxon>Alphaproteobacteria</taxon>
        <taxon>Rhodobacterales</taxon>
        <taxon>Roseobacteraceae</taxon>
        <taxon>Ruegeria</taxon>
    </lineage>
</organism>
<protein>
    <submittedName>
        <fullName evidence="2">Putative membrane protein</fullName>
    </submittedName>
</protein>
<dbReference type="InterPro" id="IPR046515">
    <property type="entry name" value="DUF6693"/>
</dbReference>
<sequence length="122" mass="13434">MERSAYKFRCEFSVGDAIGTAIIFLLVLILTLGLAAFVLPYYLPKAVINRTTVLADDGSEIGTLKCDLKLGTMIGNALIWVLLTVITLGFAYIVYVFRVQRIVLSETKIVYNSPRLAGVSQN</sequence>
<evidence type="ECO:0000313" key="3">
    <source>
        <dbReference type="Proteomes" id="UP000050786"/>
    </source>
</evidence>
<dbReference type="RefSeq" id="WP_261307809.1">
    <property type="nucleotide sequence ID" value="NZ_CANLTD010000001.1"/>
</dbReference>
<evidence type="ECO:0000313" key="2">
    <source>
        <dbReference type="EMBL" id="CUH42242.1"/>
    </source>
</evidence>
<evidence type="ECO:0000256" key="1">
    <source>
        <dbReference type="SAM" id="Phobius"/>
    </source>
</evidence>
<dbReference type="AlphaFoldDB" id="A0A0P1E4S1"/>